<dbReference type="STRING" id="698757.Pogu_0076"/>
<evidence type="ECO:0000256" key="1">
    <source>
        <dbReference type="SAM" id="Phobius"/>
    </source>
</evidence>
<proteinExistence type="predicted"/>
<name>H6Q6E5_PYROT</name>
<protein>
    <submittedName>
        <fullName evidence="2">Uncharacterized protein</fullName>
    </submittedName>
</protein>
<reference evidence="2 3" key="1">
    <citation type="journal article" date="2012" name="Stand. Genomic Sci.">
        <title>Complete genome sequence of Pyrobaculum oguniense.</title>
        <authorList>
            <person name="Bernick D.L."/>
            <person name="Karplus K."/>
            <person name="Lui L.M."/>
            <person name="Coker J.K."/>
            <person name="Murphy J.N."/>
            <person name="Chan P.P."/>
            <person name="Cozen A.E."/>
            <person name="Lowe T.M."/>
        </authorList>
    </citation>
    <scope>NUCLEOTIDE SEQUENCE [LARGE SCALE GENOMIC DNA]</scope>
    <source>
        <strain evidence="2 3">TE7</strain>
    </source>
</reference>
<feature type="transmembrane region" description="Helical" evidence="1">
    <location>
        <begin position="12"/>
        <end position="34"/>
    </location>
</feature>
<dbReference type="KEGG" id="pog:Pogu_0076"/>
<evidence type="ECO:0000313" key="3">
    <source>
        <dbReference type="Proteomes" id="UP000009062"/>
    </source>
</evidence>
<keyword evidence="1" id="KW-0812">Transmembrane</keyword>
<accession>H6Q6E5</accession>
<gene>
    <name evidence="2" type="ordered locus">Pogu_0076</name>
</gene>
<keyword evidence="1" id="KW-1133">Transmembrane helix</keyword>
<evidence type="ECO:0000313" key="2">
    <source>
        <dbReference type="EMBL" id="AFA38103.1"/>
    </source>
</evidence>
<dbReference type="AlphaFoldDB" id="H6Q6E5"/>
<organism evidence="2 3">
    <name type="scientific">Pyrobaculum oguniense (strain DSM 13380 / JCM 10595 / TE7)</name>
    <dbReference type="NCBI Taxonomy" id="698757"/>
    <lineage>
        <taxon>Archaea</taxon>
        <taxon>Thermoproteota</taxon>
        <taxon>Thermoprotei</taxon>
        <taxon>Thermoproteales</taxon>
        <taxon>Thermoproteaceae</taxon>
        <taxon>Pyrobaculum</taxon>
    </lineage>
</organism>
<dbReference type="HOGENOM" id="CLU_3178732_0_0_2"/>
<keyword evidence="1" id="KW-0472">Membrane</keyword>
<dbReference type="EMBL" id="CP003316">
    <property type="protein sequence ID" value="AFA38103.1"/>
    <property type="molecule type" value="Genomic_DNA"/>
</dbReference>
<dbReference type="Proteomes" id="UP000009062">
    <property type="component" value="Chromosome"/>
</dbReference>
<sequence length="46" mass="5010">MEKEIRKYKTYMTVVKVGTLAIASLVLFAAATILPTNTATIGYGIF</sequence>
<keyword evidence="3" id="KW-1185">Reference proteome</keyword>